<evidence type="ECO:0000313" key="6">
    <source>
        <dbReference type="EMBL" id="ODV89794.1"/>
    </source>
</evidence>
<dbReference type="Gene3D" id="3.30.70.250">
    <property type="entry name" value="Malonyl-CoA ACP transacylase, ACP-binding"/>
    <property type="match status" value="1"/>
</dbReference>
<sequence>MRTTSFLRSGRAIKKAIFLPGQGVQRPGMVSKMMKQYPRIVGEMVGEIDALMGDAFSDRYLLDLNTPGSELAQTEFAQPAILATSLIIMRILEKEYGVDVNRIDYIMGHSLGEFTALALAGVIEPWTAVWLVRQRGKAMQLAADQWGGKLGMYAVVMEKERFTDVLEQLESFCAATRGTRNVAQVANINSSTQVVLSGSEAAIQSVLQSLRRWSGHDPRAVRLNVSAPFHSEIMMPARRHLADILGLEDQESAAFPLDPPLPIDRQVLLRWPPPVHTKVIANMTALPFEHLNQVRYALAASSTEPVDWKGSLDYLVQHGVTRFCAIGPGRVGRQLAGKEFADRPELQVIGASMSVEFAGAASFLS</sequence>
<dbReference type="EMBL" id="KV453843">
    <property type="protein sequence ID" value="ODV89794.1"/>
    <property type="molecule type" value="Genomic_DNA"/>
</dbReference>
<dbReference type="InterPro" id="IPR001227">
    <property type="entry name" value="Ac_transferase_dom_sf"/>
</dbReference>
<dbReference type="PANTHER" id="PTHR42681:SF1">
    <property type="entry name" value="MALONYL-COA-ACYL CARRIER PROTEIN TRANSACYLASE, MITOCHONDRIAL"/>
    <property type="match status" value="1"/>
</dbReference>
<dbReference type="SMART" id="SM00827">
    <property type="entry name" value="PKS_AT"/>
    <property type="match status" value="1"/>
</dbReference>
<dbReference type="Gene3D" id="3.40.366.10">
    <property type="entry name" value="Malonyl-Coenzyme A Acyl Carrier Protein, domain 2"/>
    <property type="match status" value="1"/>
</dbReference>
<dbReference type="Pfam" id="PF00698">
    <property type="entry name" value="Acyl_transf_1"/>
    <property type="match status" value="1"/>
</dbReference>
<dbReference type="OrthoDB" id="541883at2759"/>
<evidence type="ECO:0000256" key="2">
    <source>
        <dbReference type="ARBA" id="ARBA00022679"/>
    </source>
</evidence>
<dbReference type="EC" id="2.3.1.39" evidence="1"/>
<reference evidence="7" key="1">
    <citation type="submission" date="2016-02" db="EMBL/GenBank/DDBJ databases">
        <title>Comparative genomics of biotechnologically important yeasts.</title>
        <authorList>
            <consortium name="DOE Joint Genome Institute"/>
            <person name="Riley R."/>
            <person name="Haridas S."/>
            <person name="Wolfe K.H."/>
            <person name="Lopes M.R."/>
            <person name="Hittinger C.T."/>
            <person name="Goker M."/>
            <person name="Salamov A."/>
            <person name="Wisecaver J."/>
            <person name="Long T.M."/>
            <person name="Aerts A.L."/>
            <person name="Barry K."/>
            <person name="Choi C."/>
            <person name="Clum A."/>
            <person name="Coughlan A.Y."/>
            <person name="Deshpande S."/>
            <person name="Douglass A.P."/>
            <person name="Hanson S.J."/>
            <person name="Klenk H.-P."/>
            <person name="Labutti K."/>
            <person name="Lapidus A."/>
            <person name="Lindquist E."/>
            <person name="Lipzen A."/>
            <person name="Meier-Kolthoff J.P."/>
            <person name="Ohm R.A."/>
            <person name="Otillar R.P."/>
            <person name="Pangilinan J."/>
            <person name="Peng Y."/>
            <person name="Rokas A."/>
            <person name="Rosa C.A."/>
            <person name="Scheuner C."/>
            <person name="Sibirny A.A."/>
            <person name="Slot J.C."/>
            <person name="Stielow J.B."/>
            <person name="Sun H."/>
            <person name="Kurtzman C.P."/>
            <person name="Blackwell M."/>
            <person name="Jeffries T.W."/>
            <person name="Grigoriev I.V."/>
        </authorList>
    </citation>
    <scope>NUCLEOTIDE SEQUENCE [LARGE SCALE GENOMIC DNA]</scope>
    <source>
        <strain evidence="7">NRRL Y-17796</strain>
    </source>
</reference>
<proteinExistence type="predicted"/>
<accession>A0A1E4TDG3</accession>
<dbReference type="GO" id="GO:0004314">
    <property type="term" value="F:[acyl-carrier-protein] S-malonyltransferase activity"/>
    <property type="evidence" value="ECO:0007669"/>
    <property type="project" value="UniProtKB-EC"/>
</dbReference>
<evidence type="ECO:0000256" key="3">
    <source>
        <dbReference type="ARBA" id="ARBA00023315"/>
    </source>
</evidence>
<dbReference type="InterPro" id="IPR016036">
    <property type="entry name" value="Malonyl_transacylase_ACP-bd"/>
</dbReference>
<protein>
    <recommendedName>
        <fullName evidence="1">[acyl-carrier-protein] S-malonyltransferase</fullName>
        <ecNumber evidence="1">2.3.1.39</ecNumber>
    </recommendedName>
</protein>
<organism evidence="6 7">
    <name type="scientific">Tortispora caseinolytica NRRL Y-17796</name>
    <dbReference type="NCBI Taxonomy" id="767744"/>
    <lineage>
        <taxon>Eukaryota</taxon>
        <taxon>Fungi</taxon>
        <taxon>Dikarya</taxon>
        <taxon>Ascomycota</taxon>
        <taxon>Saccharomycotina</taxon>
        <taxon>Trigonopsidomycetes</taxon>
        <taxon>Trigonopsidales</taxon>
        <taxon>Trigonopsidaceae</taxon>
        <taxon>Tortispora</taxon>
    </lineage>
</organism>
<gene>
    <name evidence="6" type="ORF">CANCADRAFT_144321</name>
</gene>
<evidence type="ECO:0000256" key="4">
    <source>
        <dbReference type="ARBA" id="ARBA00048462"/>
    </source>
</evidence>
<keyword evidence="7" id="KW-1185">Reference proteome</keyword>
<dbReference type="InterPro" id="IPR014043">
    <property type="entry name" value="Acyl_transferase_dom"/>
</dbReference>
<feature type="domain" description="Malonyl-CoA:ACP transacylase (MAT)" evidence="5">
    <location>
        <begin position="19"/>
        <end position="354"/>
    </location>
</feature>
<name>A0A1E4TDG3_9ASCO</name>
<dbReference type="GO" id="GO:0005739">
    <property type="term" value="C:mitochondrion"/>
    <property type="evidence" value="ECO:0007669"/>
    <property type="project" value="TreeGrafter"/>
</dbReference>
<dbReference type="PANTHER" id="PTHR42681">
    <property type="entry name" value="MALONYL-COA-ACYL CARRIER PROTEIN TRANSACYLASE, MITOCHONDRIAL"/>
    <property type="match status" value="1"/>
</dbReference>
<evidence type="ECO:0000313" key="7">
    <source>
        <dbReference type="Proteomes" id="UP000095023"/>
    </source>
</evidence>
<evidence type="ECO:0000256" key="1">
    <source>
        <dbReference type="ARBA" id="ARBA00013258"/>
    </source>
</evidence>
<dbReference type="Proteomes" id="UP000095023">
    <property type="component" value="Unassembled WGS sequence"/>
</dbReference>
<dbReference type="GO" id="GO:0006633">
    <property type="term" value="P:fatty acid biosynthetic process"/>
    <property type="evidence" value="ECO:0007669"/>
    <property type="project" value="TreeGrafter"/>
</dbReference>
<dbReference type="SUPFAM" id="SSF55048">
    <property type="entry name" value="Probable ACP-binding domain of malonyl-CoA ACP transacylase"/>
    <property type="match status" value="1"/>
</dbReference>
<keyword evidence="2" id="KW-0808">Transferase</keyword>
<dbReference type="InterPro" id="IPR050858">
    <property type="entry name" value="Mal-CoA-ACP_Trans/PKS_FabD"/>
</dbReference>
<comment type="catalytic activity">
    <reaction evidence="4">
        <text>holo-[ACP] + malonyl-CoA = malonyl-[ACP] + CoA</text>
        <dbReference type="Rhea" id="RHEA:41792"/>
        <dbReference type="Rhea" id="RHEA-COMP:9623"/>
        <dbReference type="Rhea" id="RHEA-COMP:9685"/>
        <dbReference type="ChEBI" id="CHEBI:57287"/>
        <dbReference type="ChEBI" id="CHEBI:57384"/>
        <dbReference type="ChEBI" id="CHEBI:64479"/>
        <dbReference type="ChEBI" id="CHEBI:78449"/>
        <dbReference type="EC" id="2.3.1.39"/>
    </reaction>
</comment>
<evidence type="ECO:0000259" key="5">
    <source>
        <dbReference type="SMART" id="SM00827"/>
    </source>
</evidence>
<dbReference type="InterPro" id="IPR016035">
    <property type="entry name" value="Acyl_Trfase/lysoPLipase"/>
</dbReference>
<dbReference type="AlphaFoldDB" id="A0A1E4TDG3"/>
<keyword evidence="3" id="KW-0012">Acyltransferase</keyword>
<dbReference type="SUPFAM" id="SSF52151">
    <property type="entry name" value="FabD/lysophospholipase-like"/>
    <property type="match status" value="1"/>
</dbReference>